<accession>A0A9P0E4T3</accession>
<evidence type="ECO:0000313" key="1">
    <source>
        <dbReference type="EMBL" id="CAH1393924.1"/>
    </source>
</evidence>
<organism evidence="1 2">
    <name type="scientific">Nezara viridula</name>
    <name type="common">Southern green stink bug</name>
    <name type="synonym">Cimex viridulus</name>
    <dbReference type="NCBI Taxonomy" id="85310"/>
    <lineage>
        <taxon>Eukaryota</taxon>
        <taxon>Metazoa</taxon>
        <taxon>Ecdysozoa</taxon>
        <taxon>Arthropoda</taxon>
        <taxon>Hexapoda</taxon>
        <taxon>Insecta</taxon>
        <taxon>Pterygota</taxon>
        <taxon>Neoptera</taxon>
        <taxon>Paraneoptera</taxon>
        <taxon>Hemiptera</taxon>
        <taxon>Heteroptera</taxon>
        <taxon>Panheteroptera</taxon>
        <taxon>Pentatomomorpha</taxon>
        <taxon>Pentatomoidea</taxon>
        <taxon>Pentatomidae</taxon>
        <taxon>Pentatominae</taxon>
        <taxon>Nezara</taxon>
    </lineage>
</organism>
<dbReference type="EMBL" id="OV725078">
    <property type="protein sequence ID" value="CAH1393924.1"/>
    <property type="molecule type" value="Genomic_DNA"/>
</dbReference>
<gene>
    <name evidence="1" type="ORF">NEZAVI_LOCUS4527</name>
</gene>
<reference evidence="1" key="1">
    <citation type="submission" date="2022-01" db="EMBL/GenBank/DDBJ databases">
        <authorList>
            <person name="King R."/>
        </authorList>
    </citation>
    <scope>NUCLEOTIDE SEQUENCE</scope>
</reference>
<proteinExistence type="predicted"/>
<protein>
    <submittedName>
        <fullName evidence="1">Uncharacterized protein</fullName>
    </submittedName>
</protein>
<evidence type="ECO:0000313" key="2">
    <source>
        <dbReference type="Proteomes" id="UP001152798"/>
    </source>
</evidence>
<keyword evidence="2" id="KW-1185">Reference proteome</keyword>
<dbReference type="AlphaFoldDB" id="A0A9P0E4T3"/>
<name>A0A9P0E4T3_NEZVI</name>
<dbReference type="Proteomes" id="UP001152798">
    <property type="component" value="Chromosome 2"/>
</dbReference>
<sequence>MAGIYLGCATGPTGQLADTSCQEGGDMLAGELNAQLWGAETGGKDWPPIQGQVTTCQSLAILSRPMGNENSRLEIIDLAL</sequence>